<keyword evidence="2" id="KW-0677">Repeat</keyword>
<reference evidence="8" key="3">
    <citation type="submission" date="2020-06" db="EMBL/GenBank/DDBJ databases">
        <title>Helianthus annuus Genome sequencing and assembly Release 2.</title>
        <authorList>
            <person name="Gouzy J."/>
            <person name="Langlade N."/>
            <person name="Munos S."/>
        </authorList>
    </citation>
    <scope>NUCLEOTIDE SEQUENCE</scope>
    <source>
        <tissue evidence="8">Leaves</tissue>
    </source>
</reference>
<dbReference type="PANTHER" id="PTHR47999:SF9">
    <property type="entry name" value="TRANSCRIPTION REPRESSOR MYB5-LIKE"/>
    <property type="match status" value="1"/>
</dbReference>
<feature type="compositionally biased region" description="Basic and acidic residues" evidence="5">
    <location>
        <begin position="169"/>
        <end position="188"/>
    </location>
</feature>
<dbReference type="GO" id="GO:0030154">
    <property type="term" value="P:cell differentiation"/>
    <property type="evidence" value="ECO:0000318"/>
    <property type="project" value="GO_Central"/>
</dbReference>
<dbReference type="Pfam" id="PF00249">
    <property type="entry name" value="Myb_DNA-binding"/>
    <property type="match status" value="2"/>
</dbReference>
<evidence type="ECO:0000259" key="7">
    <source>
        <dbReference type="PROSITE" id="PS51294"/>
    </source>
</evidence>
<dbReference type="GO" id="GO:0005634">
    <property type="term" value="C:nucleus"/>
    <property type="evidence" value="ECO:0000318"/>
    <property type="project" value="GO_Central"/>
</dbReference>
<dbReference type="InterPro" id="IPR017930">
    <property type="entry name" value="Myb_dom"/>
</dbReference>
<feature type="compositionally biased region" description="Basic residues" evidence="5">
    <location>
        <begin position="157"/>
        <end position="168"/>
    </location>
</feature>
<dbReference type="SMART" id="SM00717">
    <property type="entry name" value="SANT"/>
    <property type="match status" value="2"/>
</dbReference>
<dbReference type="Gramene" id="mRNA:HanXRQr2_Chr03g0128611">
    <property type="protein sequence ID" value="mRNA:HanXRQr2_Chr03g0128611"/>
    <property type="gene ID" value="HanXRQr2_Chr03g0128611"/>
</dbReference>
<dbReference type="CDD" id="cd00167">
    <property type="entry name" value="SANT"/>
    <property type="match status" value="2"/>
</dbReference>
<dbReference type="FunFam" id="1.10.10.60:FF:000001">
    <property type="entry name" value="MYB-related transcription factor"/>
    <property type="match status" value="1"/>
</dbReference>
<dbReference type="InterPro" id="IPR015495">
    <property type="entry name" value="Myb_TF_plants"/>
</dbReference>
<keyword evidence="9" id="KW-0371">Homeobox</keyword>
<dbReference type="GO" id="GO:0006355">
    <property type="term" value="P:regulation of DNA-templated transcription"/>
    <property type="evidence" value="ECO:0000318"/>
    <property type="project" value="GO_Central"/>
</dbReference>
<dbReference type="EMBL" id="MNCJ02000318">
    <property type="protein sequence ID" value="KAF5815924.1"/>
    <property type="molecule type" value="Genomic_DNA"/>
</dbReference>
<evidence type="ECO:0000256" key="1">
    <source>
        <dbReference type="ARBA" id="ARBA00004123"/>
    </source>
</evidence>
<organism evidence="9 10">
    <name type="scientific">Helianthus annuus</name>
    <name type="common">Common sunflower</name>
    <dbReference type="NCBI Taxonomy" id="4232"/>
    <lineage>
        <taxon>Eukaryota</taxon>
        <taxon>Viridiplantae</taxon>
        <taxon>Streptophyta</taxon>
        <taxon>Embryophyta</taxon>
        <taxon>Tracheophyta</taxon>
        <taxon>Spermatophyta</taxon>
        <taxon>Magnoliopsida</taxon>
        <taxon>eudicotyledons</taxon>
        <taxon>Gunneridae</taxon>
        <taxon>Pentapetalae</taxon>
        <taxon>asterids</taxon>
        <taxon>campanulids</taxon>
        <taxon>Asterales</taxon>
        <taxon>Asteraceae</taxon>
        <taxon>Asteroideae</taxon>
        <taxon>Heliantheae alliance</taxon>
        <taxon>Heliantheae</taxon>
        <taxon>Helianthus</taxon>
    </lineage>
</organism>
<dbReference type="InParanoid" id="A0A251VA33"/>
<evidence type="ECO:0000313" key="10">
    <source>
        <dbReference type="Proteomes" id="UP000215914"/>
    </source>
</evidence>
<evidence type="ECO:0000259" key="6">
    <source>
        <dbReference type="PROSITE" id="PS50090"/>
    </source>
</evidence>
<evidence type="ECO:0000256" key="2">
    <source>
        <dbReference type="ARBA" id="ARBA00022737"/>
    </source>
</evidence>
<keyword evidence="3 9" id="KW-0238">DNA-binding</keyword>
<dbReference type="Gene3D" id="1.10.10.60">
    <property type="entry name" value="Homeodomain-like"/>
    <property type="match status" value="2"/>
</dbReference>
<keyword evidence="4" id="KW-0539">Nucleus</keyword>
<evidence type="ECO:0000313" key="9">
    <source>
        <dbReference type="EMBL" id="OTG32119.1"/>
    </source>
</evidence>
<accession>A0A251VA33</accession>
<feature type="region of interest" description="Disordered" evidence="5">
    <location>
        <begin position="155"/>
        <end position="203"/>
    </location>
</feature>
<feature type="domain" description="HTH myb-type" evidence="7">
    <location>
        <begin position="94"/>
        <end position="148"/>
    </location>
</feature>
<name>A0A251VA33_HELAN</name>
<dbReference type="InterPro" id="IPR009057">
    <property type="entry name" value="Homeodomain-like_sf"/>
</dbReference>
<keyword evidence="10" id="KW-1185">Reference proteome</keyword>
<proteinExistence type="predicted"/>
<feature type="domain" description="HTH myb-type" evidence="7">
    <location>
        <begin position="41"/>
        <end position="93"/>
    </location>
</feature>
<evidence type="ECO:0000313" key="8">
    <source>
        <dbReference type="EMBL" id="KAF5815924.1"/>
    </source>
</evidence>
<evidence type="ECO:0000256" key="4">
    <source>
        <dbReference type="ARBA" id="ARBA00023242"/>
    </source>
</evidence>
<reference evidence="9" key="2">
    <citation type="submission" date="2017-02" db="EMBL/GenBank/DDBJ databases">
        <title>Sunflower complete genome.</title>
        <authorList>
            <person name="Langlade N."/>
            <person name="Munos S."/>
        </authorList>
    </citation>
    <scope>NUCLEOTIDE SEQUENCE [LARGE SCALE GENOMIC DNA]</scope>
    <source>
        <tissue evidence="9">Leaves</tissue>
    </source>
</reference>
<sequence>MKESWCLDITTNGNPLNCLLPHLSRHHHPTPEMGRAPCCSKVGLHRGAWSADEDKLLIDHIQTHGEGQWRALPSKAGLLRCGKSCRLRWMNYLRPGIKRGNFTSDENDVIIRLHALHGSRWSLIATELSGRTDNEIKNHWNAHLRKTLENTGNQTTKKIKNKKIKKKKMLDDQKAETESQQKSTEVKLVDSGSSSSSSTLSTSKNDVFEDGGACSSCAFDFEDADFDFLLPLFEMEDTSMIDGQLDDGFLMDGCDLVMSKDEESLMLEKLYDEYLNLLDHPDENIQN</sequence>
<dbReference type="Proteomes" id="UP000215914">
    <property type="component" value="Chromosome 3"/>
</dbReference>
<dbReference type="EMBL" id="CM007892">
    <property type="protein sequence ID" value="OTG32119.1"/>
    <property type="molecule type" value="Genomic_DNA"/>
</dbReference>
<dbReference type="GO" id="GO:0000976">
    <property type="term" value="F:transcription cis-regulatory region binding"/>
    <property type="evidence" value="ECO:0000318"/>
    <property type="project" value="GO_Central"/>
</dbReference>
<dbReference type="OMA" id="CAFDFED"/>
<dbReference type="PROSITE" id="PS51294">
    <property type="entry name" value="HTH_MYB"/>
    <property type="match status" value="2"/>
</dbReference>
<dbReference type="PROSITE" id="PS50090">
    <property type="entry name" value="MYB_LIKE"/>
    <property type="match status" value="2"/>
</dbReference>
<gene>
    <name evidence="9" type="ORF">HannXRQ_Chr03g0083141</name>
    <name evidence="8" type="ORF">HanXRQr2_Chr03g0128611</name>
</gene>
<dbReference type="SUPFAM" id="SSF46689">
    <property type="entry name" value="Homeodomain-like"/>
    <property type="match status" value="1"/>
</dbReference>
<feature type="compositionally biased region" description="Low complexity" evidence="5">
    <location>
        <begin position="191"/>
        <end position="203"/>
    </location>
</feature>
<evidence type="ECO:0000256" key="3">
    <source>
        <dbReference type="ARBA" id="ARBA00023125"/>
    </source>
</evidence>
<dbReference type="OrthoDB" id="2143914at2759"/>
<feature type="domain" description="Myb-like" evidence="6">
    <location>
        <begin position="94"/>
        <end position="144"/>
    </location>
</feature>
<protein>
    <submittedName>
        <fullName evidence="9">Putative homeodomain-like protein</fullName>
    </submittedName>
    <submittedName>
        <fullName evidence="8">Transcription factor MYB family</fullName>
    </submittedName>
</protein>
<reference evidence="8 10" key="1">
    <citation type="journal article" date="2017" name="Nature">
        <title>The sunflower genome provides insights into oil metabolism, flowering and Asterid evolution.</title>
        <authorList>
            <person name="Badouin H."/>
            <person name="Gouzy J."/>
            <person name="Grassa C.J."/>
            <person name="Murat F."/>
            <person name="Staton S.E."/>
            <person name="Cottret L."/>
            <person name="Lelandais-Briere C."/>
            <person name="Owens G.L."/>
            <person name="Carrere S."/>
            <person name="Mayjonade B."/>
            <person name="Legrand L."/>
            <person name="Gill N."/>
            <person name="Kane N.C."/>
            <person name="Bowers J.E."/>
            <person name="Hubner S."/>
            <person name="Bellec A."/>
            <person name="Berard A."/>
            <person name="Berges H."/>
            <person name="Blanchet N."/>
            <person name="Boniface M.C."/>
            <person name="Brunel D."/>
            <person name="Catrice O."/>
            <person name="Chaidir N."/>
            <person name="Claudel C."/>
            <person name="Donnadieu C."/>
            <person name="Faraut T."/>
            <person name="Fievet G."/>
            <person name="Helmstetter N."/>
            <person name="King M."/>
            <person name="Knapp S.J."/>
            <person name="Lai Z."/>
            <person name="Le Paslier M.C."/>
            <person name="Lippi Y."/>
            <person name="Lorenzon L."/>
            <person name="Mandel J.R."/>
            <person name="Marage G."/>
            <person name="Marchand G."/>
            <person name="Marquand E."/>
            <person name="Bret-Mestries E."/>
            <person name="Morien E."/>
            <person name="Nambeesan S."/>
            <person name="Nguyen T."/>
            <person name="Pegot-Espagnet P."/>
            <person name="Pouilly N."/>
            <person name="Raftis F."/>
            <person name="Sallet E."/>
            <person name="Schiex T."/>
            <person name="Thomas J."/>
            <person name="Vandecasteele C."/>
            <person name="Vares D."/>
            <person name="Vear F."/>
            <person name="Vautrin S."/>
            <person name="Crespi M."/>
            <person name="Mangin B."/>
            <person name="Burke J.M."/>
            <person name="Salse J."/>
            <person name="Munos S."/>
            <person name="Vincourt P."/>
            <person name="Rieseberg L.H."/>
            <person name="Langlade N.B."/>
        </authorList>
    </citation>
    <scope>NUCLEOTIDE SEQUENCE [LARGE SCALE GENOMIC DNA]</scope>
    <source>
        <strain evidence="10">cv. SF193</strain>
        <tissue evidence="8">Leaves</tissue>
    </source>
</reference>
<evidence type="ECO:0000256" key="5">
    <source>
        <dbReference type="SAM" id="MobiDB-lite"/>
    </source>
</evidence>
<dbReference type="PANTHER" id="PTHR47999">
    <property type="entry name" value="TRANSCRIPTION FACTOR MYB8-RELATED-RELATED"/>
    <property type="match status" value="1"/>
</dbReference>
<feature type="domain" description="Myb-like" evidence="6">
    <location>
        <begin position="41"/>
        <end position="93"/>
    </location>
</feature>
<dbReference type="InterPro" id="IPR001005">
    <property type="entry name" value="SANT/Myb"/>
</dbReference>
<dbReference type="AlphaFoldDB" id="A0A251VA33"/>
<comment type="subcellular location">
    <subcellularLocation>
        <location evidence="1">Nucleus</location>
    </subcellularLocation>
</comment>